<dbReference type="NCBIfam" id="TIGR00154">
    <property type="entry name" value="ispE"/>
    <property type="match status" value="1"/>
</dbReference>
<dbReference type="PIRSF" id="PIRSF010376">
    <property type="entry name" value="IspE"/>
    <property type="match status" value="1"/>
</dbReference>
<evidence type="ECO:0000256" key="3">
    <source>
        <dbReference type="ARBA" id="ARBA00022741"/>
    </source>
</evidence>
<evidence type="ECO:0000256" key="5">
    <source>
        <dbReference type="ARBA" id="ARBA00022840"/>
    </source>
</evidence>
<protein>
    <recommendedName>
        <fullName evidence="1 7">4-diphosphocytidyl-2-C-methyl-D-erythritol kinase</fullName>
        <shortName evidence="7">CMK</shortName>
        <ecNumber evidence="7">2.7.1.148</ecNumber>
    </recommendedName>
    <alternativeName>
        <fullName evidence="7">4-(cytidine-5'-diphospho)-2-C-methyl-D-erythritol kinase</fullName>
    </alternativeName>
</protein>
<comment type="pathway">
    <text evidence="7">Isoprenoid biosynthesis; isopentenyl diphosphate biosynthesis via DXP pathway; isopentenyl diphosphate from 1-deoxy-D-xylulose 5-phosphate: step 3/6.</text>
</comment>
<dbReference type="SUPFAM" id="SSF54211">
    <property type="entry name" value="Ribosomal protein S5 domain 2-like"/>
    <property type="match status" value="1"/>
</dbReference>
<keyword evidence="3 7" id="KW-0547">Nucleotide-binding</keyword>
<dbReference type="Gene3D" id="3.30.70.890">
    <property type="entry name" value="GHMP kinase, C-terminal domain"/>
    <property type="match status" value="1"/>
</dbReference>
<organism evidence="9 10">
    <name type="scientific">Ignatzschineria rhizosphaerae</name>
    <dbReference type="NCBI Taxonomy" id="2923279"/>
    <lineage>
        <taxon>Bacteria</taxon>
        <taxon>Pseudomonadati</taxon>
        <taxon>Pseudomonadota</taxon>
        <taxon>Gammaproteobacteria</taxon>
        <taxon>Cardiobacteriales</taxon>
        <taxon>Ignatzschineriaceae</taxon>
        <taxon>Ignatzschineria</taxon>
    </lineage>
</organism>
<feature type="active site" evidence="7">
    <location>
        <position position="122"/>
    </location>
</feature>
<evidence type="ECO:0000256" key="2">
    <source>
        <dbReference type="ARBA" id="ARBA00022679"/>
    </source>
</evidence>
<dbReference type="SUPFAM" id="SSF55060">
    <property type="entry name" value="GHMP Kinase, C-terminal domain"/>
    <property type="match status" value="1"/>
</dbReference>
<evidence type="ECO:0000259" key="8">
    <source>
        <dbReference type="Pfam" id="PF00288"/>
    </source>
</evidence>
<comment type="function">
    <text evidence="7">Catalyzes the phosphorylation of the position 2 hydroxy group of 4-diphosphocytidyl-2C-methyl-D-erythritol.</text>
</comment>
<dbReference type="GO" id="GO:0050515">
    <property type="term" value="F:4-(cytidine 5'-diphospho)-2-C-methyl-D-erythritol kinase activity"/>
    <property type="evidence" value="ECO:0007669"/>
    <property type="project" value="UniProtKB-EC"/>
</dbReference>
<dbReference type="InterPro" id="IPR036554">
    <property type="entry name" value="GHMP_kinase_C_sf"/>
</dbReference>
<dbReference type="InterPro" id="IPR004424">
    <property type="entry name" value="IspE"/>
</dbReference>
<dbReference type="InterPro" id="IPR006204">
    <property type="entry name" value="GHMP_kinase_N_dom"/>
</dbReference>
<evidence type="ECO:0000313" key="9">
    <source>
        <dbReference type="EMBL" id="UNM96775.1"/>
    </source>
</evidence>
<comment type="caution">
    <text evidence="7">Lacks conserved residue(s) required for the propagation of feature annotation.</text>
</comment>
<dbReference type="HAMAP" id="MF_00061">
    <property type="entry name" value="IspE"/>
    <property type="match status" value="1"/>
</dbReference>
<keyword evidence="2 7" id="KW-0808">Transferase</keyword>
<dbReference type="InterPro" id="IPR020568">
    <property type="entry name" value="Ribosomal_Su5_D2-typ_SF"/>
</dbReference>
<evidence type="ECO:0000313" key="10">
    <source>
        <dbReference type="Proteomes" id="UP000829542"/>
    </source>
</evidence>
<keyword evidence="4 7" id="KW-0418">Kinase</keyword>
<evidence type="ECO:0000256" key="4">
    <source>
        <dbReference type="ARBA" id="ARBA00022777"/>
    </source>
</evidence>
<keyword evidence="10" id="KW-1185">Reference proteome</keyword>
<keyword evidence="5 7" id="KW-0067">ATP-binding</keyword>
<feature type="domain" description="GHMP kinase N-terminal" evidence="8">
    <location>
        <begin position="53"/>
        <end position="130"/>
    </location>
</feature>
<dbReference type="EMBL" id="CP093379">
    <property type="protein sequence ID" value="UNM96775.1"/>
    <property type="molecule type" value="Genomic_DNA"/>
</dbReference>
<comment type="catalytic activity">
    <reaction evidence="7">
        <text>4-CDP-2-C-methyl-D-erythritol + ATP = 4-CDP-2-C-methyl-D-erythritol 2-phosphate + ADP + H(+)</text>
        <dbReference type="Rhea" id="RHEA:18437"/>
        <dbReference type="ChEBI" id="CHEBI:15378"/>
        <dbReference type="ChEBI" id="CHEBI:30616"/>
        <dbReference type="ChEBI" id="CHEBI:57823"/>
        <dbReference type="ChEBI" id="CHEBI:57919"/>
        <dbReference type="ChEBI" id="CHEBI:456216"/>
        <dbReference type="EC" id="2.7.1.148"/>
    </reaction>
</comment>
<dbReference type="Gene3D" id="3.30.230.10">
    <property type="match status" value="1"/>
</dbReference>
<sequence>MLRVIRREENGYHYLQTVFQFTDLFDEIGFEVREDNEIRFNYEHLDFSKEEDLIYRAITALKHYSNSDKGVTIDLIKNLPMGAGIGGGSSNAATTLVALNALWELNLSQTALIEIGKKIGADVPIFIYGKSAWAEGIGEILTPLEIKEEEFTLINPGIHISTKLIFESSELPRNSMLFPDKYFDQSRAINDCLPAIYHHYPAMRLIMNALNELNLNPYITGTGSCIFVPKMDAEQSLLLSSLAKEQGWELLPFKSLNQSLLYENAPIAL</sequence>
<evidence type="ECO:0000256" key="6">
    <source>
        <dbReference type="ARBA" id="ARBA00023229"/>
    </source>
</evidence>
<feature type="binding site" evidence="7">
    <location>
        <begin position="80"/>
        <end position="90"/>
    </location>
    <ligand>
        <name>ATP</name>
        <dbReference type="ChEBI" id="CHEBI:30616"/>
    </ligand>
</feature>
<name>A0ABY3X4F3_9GAMM</name>
<dbReference type="PANTHER" id="PTHR43527">
    <property type="entry name" value="4-DIPHOSPHOCYTIDYL-2-C-METHYL-D-ERYTHRITOL KINASE, CHLOROPLASTIC"/>
    <property type="match status" value="1"/>
</dbReference>
<dbReference type="Proteomes" id="UP000829542">
    <property type="component" value="Chromosome"/>
</dbReference>
<reference evidence="9 10" key="1">
    <citation type="submission" date="2022-03" db="EMBL/GenBank/DDBJ databases">
        <title>Ignatzschineria rhizosphaerae HR5S32.</title>
        <authorList>
            <person name="Sun J.Q."/>
            <person name="Feng J.Y."/>
        </authorList>
    </citation>
    <scope>NUCLEOTIDE SEQUENCE [LARGE SCALE GENOMIC DNA]</scope>
    <source>
        <strain evidence="9 10">HR5S32</strain>
    </source>
</reference>
<evidence type="ECO:0000256" key="7">
    <source>
        <dbReference type="HAMAP-Rule" id="MF_00061"/>
    </source>
</evidence>
<dbReference type="PANTHER" id="PTHR43527:SF2">
    <property type="entry name" value="4-DIPHOSPHOCYTIDYL-2-C-METHYL-D-ERYTHRITOL KINASE, CHLOROPLASTIC"/>
    <property type="match status" value="1"/>
</dbReference>
<evidence type="ECO:0000256" key="1">
    <source>
        <dbReference type="ARBA" id="ARBA00017473"/>
    </source>
</evidence>
<accession>A0ABY3X4F3</accession>
<proteinExistence type="inferred from homology"/>
<keyword evidence="6 7" id="KW-0414">Isoprene biosynthesis</keyword>
<gene>
    <name evidence="7 9" type="primary">ispE</name>
    <name evidence="9" type="ORF">MMG00_02650</name>
</gene>
<dbReference type="Pfam" id="PF00288">
    <property type="entry name" value="GHMP_kinases_N"/>
    <property type="match status" value="1"/>
</dbReference>
<dbReference type="EC" id="2.7.1.148" evidence="7"/>
<dbReference type="InterPro" id="IPR014721">
    <property type="entry name" value="Ribsml_uS5_D2-typ_fold_subgr"/>
</dbReference>
<comment type="similarity">
    <text evidence="7">Belongs to the GHMP kinase family. IspE subfamily.</text>
</comment>